<accession>A0AA35Y482</accession>
<organism evidence="1 2">
    <name type="scientific">Lactuca saligna</name>
    <name type="common">Willowleaf lettuce</name>
    <dbReference type="NCBI Taxonomy" id="75948"/>
    <lineage>
        <taxon>Eukaryota</taxon>
        <taxon>Viridiplantae</taxon>
        <taxon>Streptophyta</taxon>
        <taxon>Embryophyta</taxon>
        <taxon>Tracheophyta</taxon>
        <taxon>Spermatophyta</taxon>
        <taxon>Magnoliopsida</taxon>
        <taxon>eudicotyledons</taxon>
        <taxon>Gunneridae</taxon>
        <taxon>Pentapetalae</taxon>
        <taxon>asterids</taxon>
        <taxon>campanulids</taxon>
        <taxon>Asterales</taxon>
        <taxon>Asteraceae</taxon>
        <taxon>Cichorioideae</taxon>
        <taxon>Cichorieae</taxon>
        <taxon>Lactucinae</taxon>
        <taxon>Lactuca</taxon>
    </lineage>
</organism>
<gene>
    <name evidence="1" type="ORF">LSALG_LOCUS5082</name>
</gene>
<protein>
    <submittedName>
        <fullName evidence="1">Uncharacterized protein</fullName>
    </submittedName>
</protein>
<evidence type="ECO:0000313" key="1">
    <source>
        <dbReference type="EMBL" id="CAI9264435.1"/>
    </source>
</evidence>
<reference evidence="1" key="1">
    <citation type="submission" date="2023-04" db="EMBL/GenBank/DDBJ databases">
        <authorList>
            <person name="Vijverberg K."/>
            <person name="Xiong W."/>
            <person name="Schranz E."/>
        </authorList>
    </citation>
    <scope>NUCLEOTIDE SEQUENCE</scope>
</reference>
<dbReference type="EMBL" id="OX465086">
    <property type="protein sequence ID" value="CAI9264435.1"/>
    <property type="molecule type" value="Genomic_DNA"/>
</dbReference>
<sequence>MVLKIHTYKWGNEKKIMWVGLAGDGGEIKQAGVVGARVWSHFQQGGRLKFTRKHRCGQLTQSSTTPSNWLEVDAGGEGNGRRWRFGMKTVLKADEDADTGKISIGKACSSKVDVGKAKVQAKDLVVVM</sequence>
<dbReference type="AlphaFoldDB" id="A0AA35Y482"/>
<evidence type="ECO:0000313" key="2">
    <source>
        <dbReference type="Proteomes" id="UP001177003"/>
    </source>
</evidence>
<name>A0AA35Y482_LACSI</name>
<dbReference type="Proteomes" id="UP001177003">
    <property type="component" value="Chromosome 0"/>
</dbReference>
<keyword evidence="2" id="KW-1185">Reference proteome</keyword>
<proteinExistence type="predicted"/>